<dbReference type="Proteomes" id="UP001501444">
    <property type="component" value="Unassembled WGS sequence"/>
</dbReference>
<protein>
    <recommendedName>
        <fullName evidence="3">Thioredoxin domain-containing protein</fullName>
    </recommendedName>
</protein>
<dbReference type="Gene3D" id="3.40.30.10">
    <property type="entry name" value="Glutaredoxin"/>
    <property type="match status" value="1"/>
</dbReference>
<sequence>MPYVIAVLVLIGALALLNLALTYGVIRRLREHTELLSGGAAEAPWPAPGKEIGAFAATTTAGRDLRTADLADGLQVGFFRTGCAPCQERMPQFAARAEAAGDPERFLAVLAGDPRELAGEIARLAPVAQVVLAERDSGVVKAFAVTAFPTLVLVGPGAKVASAGYEMASLDAAEPALAS</sequence>
<dbReference type="InterPro" id="IPR036249">
    <property type="entry name" value="Thioredoxin-like_sf"/>
</dbReference>
<comment type="caution">
    <text evidence="1">The sequence shown here is derived from an EMBL/GenBank/DDBJ whole genome shotgun (WGS) entry which is preliminary data.</text>
</comment>
<name>A0ABN3GJS8_9ACTN</name>
<dbReference type="EMBL" id="BAAARV010000033">
    <property type="protein sequence ID" value="GAA2353333.1"/>
    <property type="molecule type" value="Genomic_DNA"/>
</dbReference>
<accession>A0ABN3GJS8</accession>
<keyword evidence="2" id="KW-1185">Reference proteome</keyword>
<evidence type="ECO:0008006" key="3">
    <source>
        <dbReference type="Google" id="ProtNLM"/>
    </source>
</evidence>
<reference evidence="1 2" key="1">
    <citation type="journal article" date="2019" name="Int. J. Syst. Evol. Microbiol.">
        <title>The Global Catalogue of Microorganisms (GCM) 10K type strain sequencing project: providing services to taxonomists for standard genome sequencing and annotation.</title>
        <authorList>
            <consortium name="The Broad Institute Genomics Platform"/>
            <consortium name="The Broad Institute Genome Sequencing Center for Infectious Disease"/>
            <person name="Wu L."/>
            <person name="Ma J."/>
        </authorList>
    </citation>
    <scope>NUCLEOTIDE SEQUENCE [LARGE SCALE GENOMIC DNA]</scope>
    <source>
        <strain evidence="1 2">JCM 3272</strain>
    </source>
</reference>
<organism evidence="1 2">
    <name type="scientific">Dactylosporangium salmoneum</name>
    <dbReference type="NCBI Taxonomy" id="53361"/>
    <lineage>
        <taxon>Bacteria</taxon>
        <taxon>Bacillati</taxon>
        <taxon>Actinomycetota</taxon>
        <taxon>Actinomycetes</taxon>
        <taxon>Micromonosporales</taxon>
        <taxon>Micromonosporaceae</taxon>
        <taxon>Dactylosporangium</taxon>
    </lineage>
</organism>
<evidence type="ECO:0000313" key="2">
    <source>
        <dbReference type="Proteomes" id="UP001501444"/>
    </source>
</evidence>
<gene>
    <name evidence="1" type="ORF">GCM10010170_044610</name>
</gene>
<dbReference type="RefSeq" id="WP_344614389.1">
    <property type="nucleotide sequence ID" value="NZ_BAAARV010000033.1"/>
</dbReference>
<evidence type="ECO:0000313" key="1">
    <source>
        <dbReference type="EMBL" id="GAA2353333.1"/>
    </source>
</evidence>
<proteinExistence type="predicted"/>
<dbReference type="SUPFAM" id="SSF52833">
    <property type="entry name" value="Thioredoxin-like"/>
    <property type="match status" value="1"/>
</dbReference>